<keyword evidence="4" id="KW-0964">Secreted</keyword>
<evidence type="ECO:0000313" key="8">
    <source>
        <dbReference type="Proteomes" id="UP000012589"/>
    </source>
</evidence>
<comment type="subcellular location">
    <subcellularLocation>
        <location evidence="4">Secreted</location>
    </subcellularLocation>
    <subcellularLocation>
        <location evidence="4">Bacterial flagellum</location>
    </subcellularLocation>
</comment>
<comment type="function">
    <text evidence="4">Flagellin is the subunit protein which polymerizes to form the filaments of bacterial flagella.</text>
</comment>
<dbReference type="GO" id="GO:0005576">
    <property type="term" value="C:extracellular region"/>
    <property type="evidence" value="ECO:0007669"/>
    <property type="project" value="UniProtKB-SubCell"/>
</dbReference>
<dbReference type="PATRIC" id="fig|1235802.3.peg.3751"/>
<dbReference type="Gene3D" id="1.20.1330.10">
    <property type="entry name" value="f41 fragment of flagellin, N-terminal domain"/>
    <property type="match status" value="2"/>
</dbReference>
<organism evidence="7 8">
    <name type="scientific">Eubacterium plexicaudatum ASF492</name>
    <dbReference type="NCBI Taxonomy" id="1235802"/>
    <lineage>
        <taxon>Bacteria</taxon>
        <taxon>Bacillati</taxon>
        <taxon>Bacillota</taxon>
        <taxon>Clostridia</taxon>
        <taxon>Eubacteriales</taxon>
        <taxon>Eubacteriaceae</taxon>
        <taxon>Eubacterium</taxon>
    </lineage>
</organism>
<dbReference type="GO" id="GO:0009288">
    <property type="term" value="C:bacterial-type flagellum"/>
    <property type="evidence" value="ECO:0007669"/>
    <property type="project" value="UniProtKB-SubCell"/>
</dbReference>
<evidence type="ECO:0000259" key="6">
    <source>
        <dbReference type="Pfam" id="PF00700"/>
    </source>
</evidence>
<evidence type="ECO:0000313" key="7">
    <source>
        <dbReference type="EMBL" id="EMZ23388.1"/>
    </source>
</evidence>
<comment type="similarity">
    <text evidence="1 4">Belongs to the bacterial flagellin family.</text>
</comment>
<proteinExistence type="inferred from homology"/>
<dbReference type="SUPFAM" id="SSF64518">
    <property type="entry name" value="Phase 1 flagellin"/>
    <property type="match status" value="1"/>
</dbReference>
<evidence type="ECO:0000256" key="4">
    <source>
        <dbReference type="RuleBase" id="RU362073"/>
    </source>
</evidence>
<dbReference type="InterPro" id="IPR046358">
    <property type="entry name" value="Flagellin_C"/>
</dbReference>
<keyword evidence="3 4" id="KW-0975">Bacterial flagellum</keyword>
<dbReference type="GO" id="GO:0005198">
    <property type="term" value="F:structural molecule activity"/>
    <property type="evidence" value="ECO:0007669"/>
    <property type="project" value="UniProtKB-UniRule"/>
</dbReference>
<dbReference type="PRINTS" id="PR00207">
    <property type="entry name" value="FLAGELLIN"/>
</dbReference>
<comment type="caution">
    <text evidence="7">The sequence shown here is derived from an EMBL/GenBank/DDBJ whole genome shotgun (WGS) entry which is preliminary data.</text>
</comment>
<sequence>MQVIAHNLESQFANRQLNTTAKEKAKSTEKLSSGYRINRSADDAAGLQISEKMRWQIRGLDKTVDNCEAGSSFCEVADGAMQQMEDILHRMRELSVQAANDTNTLVDRQAIQNEMNALVVEVNRITSDTEFNTLSVFGWERSATNYKPDPANPGGWIVSGPPTTNVVTGTNYGLGEILGPGKIYDKPKLNDKIKFDIADGWEITGKNQYTTTYGTGNMKSGTTDTLVKEIEKYMPNANITAAELLSGTAGDIDRYEVDAAGVAYHVSIKFDQGTQMMDGKYPAQFIKLEKGTYAIPGDPTSFVPEATEFSTELVQKIGSTAYDNGKDYGAAWLDFSGLGTDFNLSDLYGQGFNSSCATCSKHYSISFTGDPCTQTTPNGTNYSYSGSSSSPCLEINLSGCTTGTEIVERIMDAVNNASNFNNHYTQYAVNQTEPGKLYILDNRNNQAGGGISTFEPAKRNKDGQLEVGGEVIVNKGDPPTDRVVYANKNMWIQSGTTNMNGFFIERPLLSAGILGIMGLSVLDFEAASTSIDSCDAALTILNEERTKIGAQQNRLESAILVNANTEENTQAAESRLRDTDMAEEMVNYSKSSILEQAGQAMLAQANQSKQGILSLFS</sequence>
<dbReference type="eggNOG" id="COG1344">
    <property type="taxonomic scope" value="Bacteria"/>
</dbReference>
<dbReference type="PANTHER" id="PTHR42792">
    <property type="entry name" value="FLAGELLIN"/>
    <property type="match status" value="1"/>
</dbReference>
<feature type="domain" description="Flagellin C-terminal" evidence="6">
    <location>
        <begin position="532"/>
        <end position="616"/>
    </location>
</feature>
<dbReference type="EMBL" id="AQFT01000107">
    <property type="protein sequence ID" value="EMZ23388.1"/>
    <property type="molecule type" value="Genomic_DNA"/>
</dbReference>
<evidence type="ECO:0000256" key="1">
    <source>
        <dbReference type="ARBA" id="ARBA00005709"/>
    </source>
</evidence>
<evidence type="ECO:0000259" key="5">
    <source>
        <dbReference type="Pfam" id="PF00669"/>
    </source>
</evidence>
<dbReference type="HOGENOM" id="CLU_011142_3_1_9"/>
<dbReference type="Pfam" id="PF00669">
    <property type="entry name" value="Flagellin_N"/>
    <property type="match status" value="1"/>
</dbReference>
<protein>
    <recommendedName>
        <fullName evidence="2 4">Flagellin</fullName>
    </recommendedName>
</protein>
<dbReference type="Gene3D" id="6.10.10.10">
    <property type="entry name" value="Flagellar export chaperone, C-terminal domain"/>
    <property type="match status" value="1"/>
</dbReference>
<dbReference type="Pfam" id="PF00700">
    <property type="entry name" value="Flagellin_C"/>
    <property type="match status" value="1"/>
</dbReference>
<dbReference type="Proteomes" id="UP000012589">
    <property type="component" value="Unassembled WGS sequence"/>
</dbReference>
<evidence type="ECO:0000256" key="3">
    <source>
        <dbReference type="ARBA" id="ARBA00023143"/>
    </source>
</evidence>
<dbReference type="STRING" id="1235802.C823_03559"/>
<dbReference type="AlphaFoldDB" id="N2AAA5"/>
<dbReference type="InterPro" id="IPR001492">
    <property type="entry name" value="Flagellin"/>
</dbReference>
<evidence type="ECO:0000256" key="2">
    <source>
        <dbReference type="ARBA" id="ARBA00020110"/>
    </source>
</evidence>
<keyword evidence="8" id="KW-1185">Reference proteome</keyword>
<dbReference type="InterPro" id="IPR042187">
    <property type="entry name" value="Flagellin_C_sub2"/>
</dbReference>
<feature type="domain" description="Flagellin N-terminal" evidence="5">
    <location>
        <begin position="4"/>
        <end position="137"/>
    </location>
</feature>
<gene>
    <name evidence="7" type="ORF">C823_03559</name>
</gene>
<reference evidence="7 8" key="1">
    <citation type="journal article" date="2014" name="Genome Announc.">
        <title>Draft genome sequences of the altered schaedler flora, a defined bacterial community from gnotobiotic mice.</title>
        <authorList>
            <person name="Wannemuehler M.J."/>
            <person name="Overstreet A.M."/>
            <person name="Ward D.V."/>
            <person name="Phillips G.J."/>
        </authorList>
    </citation>
    <scope>NUCLEOTIDE SEQUENCE [LARGE SCALE GENOMIC DNA]</scope>
    <source>
        <strain evidence="7 8">ASF492</strain>
    </source>
</reference>
<dbReference type="InterPro" id="IPR001029">
    <property type="entry name" value="Flagellin_N"/>
</dbReference>
<accession>N2AAA5</accession>
<name>N2AAA5_9FIRM</name>
<dbReference type="PANTHER" id="PTHR42792:SF2">
    <property type="entry name" value="FLAGELLIN"/>
    <property type="match status" value="1"/>
</dbReference>